<gene>
    <name evidence="1" type="ORF">J21TS3_02320</name>
</gene>
<protein>
    <submittedName>
        <fullName evidence="1">Uncharacterized protein</fullName>
    </submittedName>
</protein>
<dbReference type="RefSeq" id="WP_052146833.1">
    <property type="nucleotide sequence ID" value="NZ_BORW01000001.1"/>
</dbReference>
<reference evidence="1 2" key="1">
    <citation type="submission" date="2021-03" db="EMBL/GenBank/DDBJ databases">
        <title>Antimicrobial resistance genes in bacteria isolated from Japanese honey, and their potential for conferring macrolide and lincosamide resistance in the American foulbrood pathogen Paenibacillus larvae.</title>
        <authorList>
            <person name="Okamoto M."/>
            <person name="Kumagai M."/>
            <person name="Kanamori H."/>
            <person name="Takamatsu D."/>
        </authorList>
    </citation>
    <scope>NUCLEOTIDE SEQUENCE [LARGE SCALE GENOMIC DNA]</scope>
    <source>
        <strain evidence="1 2">J21TS3</strain>
    </source>
</reference>
<comment type="caution">
    <text evidence="1">The sequence shown here is derived from an EMBL/GenBank/DDBJ whole genome shotgun (WGS) entry which is preliminary data.</text>
</comment>
<dbReference type="InterPro" id="IPR058870">
    <property type="entry name" value="YuzC"/>
</dbReference>
<dbReference type="Pfam" id="PF26344">
    <property type="entry name" value="YuzC"/>
    <property type="match status" value="1"/>
</dbReference>
<organism evidence="1 2">
    <name type="scientific">Paenibacillus cookii</name>
    <dbReference type="NCBI Taxonomy" id="157839"/>
    <lineage>
        <taxon>Bacteria</taxon>
        <taxon>Bacillati</taxon>
        <taxon>Bacillota</taxon>
        <taxon>Bacilli</taxon>
        <taxon>Bacillales</taxon>
        <taxon>Paenibacillaceae</taxon>
        <taxon>Paenibacillus</taxon>
    </lineage>
</organism>
<accession>A0ABQ4LQ67</accession>
<dbReference type="EMBL" id="BORW01000001">
    <property type="protein sequence ID" value="GIO65411.1"/>
    <property type="molecule type" value="Genomic_DNA"/>
</dbReference>
<sequence length="122" mass="13710">MGYPPYRAWYAPYPYPRPARVWAREYPQVKTEILNRSLQHTYGLMEDGYKVLNKLSEHSFAVQVMRAAQTGNKQEVDRLMKSIGASNPVQTDFSPSGIGITLGSPQPTACCKLAVFLKWGEG</sequence>
<name>A0ABQ4LQ67_9BACL</name>
<dbReference type="Proteomes" id="UP000680638">
    <property type="component" value="Unassembled WGS sequence"/>
</dbReference>
<proteinExistence type="predicted"/>
<evidence type="ECO:0000313" key="2">
    <source>
        <dbReference type="Proteomes" id="UP000680638"/>
    </source>
</evidence>
<evidence type="ECO:0000313" key="1">
    <source>
        <dbReference type="EMBL" id="GIO65411.1"/>
    </source>
</evidence>
<keyword evidence="2" id="KW-1185">Reference proteome</keyword>